<dbReference type="PANTHER" id="PTHR11802:SF189">
    <property type="entry name" value="CARBOXYPEPTIDASE"/>
    <property type="match status" value="1"/>
</dbReference>
<dbReference type="InterPro" id="IPR033124">
    <property type="entry name" value="Ser_caboxypep_his_AS"/>
</dbReference>
<dbReference type="PROSITE" id="PS00560">
    <property type="entry name" value="CARBOXYPEPT_SER_HIS"/>
    <property type="match status" value="1"/>
</dbReference>
<dbReference type="SUPFAM" id="SSF53474">
    <property type="entry name" value="alpha/beta-Hydrolases"/>
    <property type="match status" value="1"/>
</dbReference>
<accession>A0A3N4JLC6</accession>
<proteinExistence type="inferred from homology"/>
<evidence type="ECO:0000256" key="5">
    <source>
        <dbReference type="ARBA" id="ARBA00022801"/>
    </source>
</evidence>
<evidence type="ECO:0000256" key="4">
    <source>
        <dbReference type="ARBA" id="ARBA00022729"/>
    </source>
</evidence>
<evidence type="ECO:0000256" key="1">
    <source>
        <dbReference type="ARBA" id="ARBA00009431"/>
    </source>
</evidence>
<dbReference type="PANTHER" id="PTHR11802">
    <property type="entry name" value="SERINE PROTEASE FAMILY S10 SERINE CARBOXYPEPTIDASE"/>
    <property type="match status" value="1"/>
</dbReference>
<organism evidence="7 8">
    <name type="scientific">Choiromyces venosus 120613-1</name>
    <dbReference type="NCBI Taxonomy" id="1336337"/>
    <lineage>
        <taxon>Eukaryota</taxon>
        <taxon>Fungi</taxon>
        <taxon>Dikarya</taxon>
        <taxon>Ascomycota</taxon>
        <taxon>Pezizomycotina</taxon>
        <taxon>Pezizomycetes</taxon>
        <taxon>Pezizales</taxon>
        <taxon>Tuberaceae</taxon>
        <taxon>Choiromyces</taxon>
    </lineage>
</organism>
<comment type="similarity">
    <text evidence="1">Belongs to the peptidase S10 family.</text>
</comment>
<evidence type="ECO:0000313" key="7">
    <source>
        <dbReference type="EMBL" id="RPA97220.1"/>
    </source>
</evidence>
<dbReference type="GO" id="GO:0004185">
    <property type="term" value="F:serine-type carboxypeptidase activity"/>
    <property type="evidence" value="ECO:0007669"/>
    <property type="project" value="InterPro"/>
</dbReference>
<dbReference type="GO" id="GO:0000324">
    <property type="term" value="C:fungal-type vacuole"/>
    <property type="evidence" value="ECO:0007669"/>
    <property type="project" value="TreeGrafter"/>
</dbReference>
<evidence type="ECO:0000256" key="2">
    <source>
        <dbReference type="ARBA" id="ARBA00022645"/>
    </source>
</evidence>
<gene>
    <name evidence="7" type="ORF">L873DRAFT_1829111</name>
</gene>
<dbReference type="GO" id="GO:0006508">
    <property type="term" value="P:proteolysis"/>
    <property type="evidence" value="ECO:0007669"/>
    <property type="project" value="UniProtKB-KW"/>
</dbReference>
<keyword evidence="3" id="KW-0645">Protease</keyword>
<dbReference type="InterPro" id="IPR029058">
    <property type="entry name" value="AB_hydrolase_fold"/>
</dbReference>
<evidence type="ECO:0000256" key="6">
    <source>
        <dbReference type="ARBA" id="ARBA00023180"/>
    </source>
</evidence>
<dbReference type="Proteomes" id="UP000276215">
    <property type="component" value="Unassembled WGS sequence"/>
</dbReference>
<dbReference type="PRINTS" id="PR00724">
    <property type="entry name" value="CRBOXYPTASEC"/>
</dbReference>
<evidence type="ECO:0000256" key="3">
    <source>
        <dbReference type="ARBA" id="ARBA00022670"/>
    </source>
</evidence>
<dbReference type="AlphaFoldDB" id="A0A3N4JLC6"/>
<protein>
    <submittedName>
        <fullName evidence="7">Putative carboxypeptidase S1</fullName>
    </submittedName>
</protein>
<name>A0A3N4JLC6_9PEZI</name>
<keyword evidence="2 7" id="KW-0121">Carboxypeptidase</keyword>
<dbReference type="STRING" id="1336337.A0A3N4JLC6"/>
<keyword evidence="4" id="KW-0732">Signal</keyword>
<keyword evidence="5" id="KW-0378">Hydrolase</keyword>
<reference evidence="7 8" key="1">
    <citation type="journal article" date="2018" name="Nat. Ecol. Evol.">
        <title>Pezizomycetes genomes reveal the molecular basis of ectomycorrhizal truffle lifestyle.</title>
        <authorList>
            <person name="Murat C."/>
            <person name="Payen T."/>
            <person name="Noel B."/>
            <person name="Kuo A."/>
            <person name="Morin E."/>
            <person name="Chen J."/>
            <person name="Kohler A."/>
            <person name="Krizsan K."/>
            <person name="Balestrini R."/>
            <person name="Da Silva C."/>
            <person name="Montanini B."/>
            <person name="Hainaut M."/>
            <person name="Levati E."/>
            <person name="Barry K.W."/>
            <person name="Belfiori B."/>
            <person name="Cichocki N."/>
            <person name="Clum A."/>
            <person name="Dockter R.B."/>
            <person name="Fauchery L."/>
            <person name="Guy J."/>
            <person name="Iotti M."/>
            <person name="Le Tacon F."/>
            <person name="Lindquist E.A."/>
            <person name="Lipzen A."/>
            <person name="Malagnac F."/>
            <person name="Mello A."/>
            <person name="Molinier V."/>
            <person name="Miyauchi S."/>
            <person name="Poulain J."/>
            <person name="Riccioni C."/>
            <person name="Rubini A."/>
            <person name="Sitrit Y."/>
            <person name="Splivallo R."/>
            <person name="Traeger S."/>
            <person name="Wang M."/>
            <person name="Zifcakova L."/>
            <person name="Wipf D."/>
            <person name="Zambonelli A."/>
            <person name="Paolocci F."/>
            <person name="Nowrousian M."/>
            <person name="Ottonello S."/>
            <person name="Baldrian P."/>
            <person name="Spatafora J.W."/>
            <person name="Henrissat B."/>
            <person name="Nagy L.G."/>
            <person name="Aury J.M."/>
            <person name="Wincker P."/>
            <person name="Grigoriev I.V."/>
            <person name="Bonfante P."/>
            <person name="Martin F.M."/>
        </authorList>
    </citation>
    <scope>NUCLEOTIDE SEQUENCE [LARGE SCALE GENOMIC DNA]</scope>
    <source>
        <strain evidence="7 8">120613-1</strain>
    </source>
</reference>
<evidence type="ECO:0000313" key="8">
    <source>
        <dbReference type="Proteomes" id="UP000276215"/>
    </source>
</evidence>
<sequence length="618" mass="68121">MLTGVLAGFPPTPEGVTILKSKFHPGVKISYKNPGICETTPGVNSYSGYVHLPPNTTGPDQNYPINTFFWFFESRHDPHNAPLAIWMNGGPGSSSMVGLFTENGPCRVNNDSASTHLNPWSWNNEVNMLYIDQPNQVGFSYDVPSNATFDYDSETLNYSDFGGGVPGTNNTFAVGTFPSGKVDATVNTTSNAAHAMWYFVQTWFGEFPEYTPNDNKISIWTESYGGRYGPAFTAFFEKQNEKIRNGDGKYEGAVDLHLGSLGIVNGCIDILAQEPAYPEMAYNNTYGLQLITEAQYNSALEHFHRPKGCKDQIVQCQRLAKGLDPDNVGDVEQVNKACRSADHYCLKWVEGVYLNHAGRSYYDIAHSNPESFPPGYYLGYLVDHEVQRALGVPVNYTQSVDSVYKAFSRMSPFYRGGLLEDIGYLLDRGIKVALVFGDRDYACNWIGGETASLAVNYTHTPAFHSAGYTNLTTNATYVGGQVRQHANFSFTRVFQAGHEVPAYQPETALEIFMRTLRGQDLATGTIKVDGEYKTTGPSSTFLVRDVPPEDPAPTCYILAPESCEKRIWKSVKEGRAAVKDYVVVGEGGGVAGEGVEDRQGRIMVSGRPQKGKRIVVLK</sequence>
<dbReference type="EMBL" id="ML120406">
    <property type="protein sequence ID" value="RPA97220.1"/>
    <property type="molecule type" value="Genomic_DNA"/>
</dbReference>
<dbReference type="Gene3D" id="3.40.50.1820">
    <property type="entry name" value="alpha/beta hydrolase"/>
    <property type="match status" value="1"/>
</dbReference>
<dbReference type="OrthoDB" id="443318at2759"/>
<dbReference type="InterPro" id="IPR001563">
    <property type="entry name" value="Peptidase_S10"/>
</dbReference>
<dbReference type="Pfam" id="PF00450">
    <property type="entry name" value="Peptidase_S10"/>
    <property type="match status" value="1"/>
</dbReference>
<keyword evidence="6" id="KW-0325">Glycoprotein</keyword>
<keyword evidence="8" id="KW-1185">Reference proteome</keyword>